<dbReference type="Gene3D" id="1.20.1530.20">
    <property type="match status" value="1"/>
</dbReference>
<feature type="transmembrane region" description="Helical" evidence="8">
    <location>
        <begin position="281"/>
        <end position="305"/>
    </location>
</feature>
<feature type="transmembrane region" description="Helical" evidence="8">
    <location>
        <begin position="195"/>
        <end position="212"/>
    </location>
</feature>
<dbReference type="PANTHER" id="PTHR36838:SF4">
    <property type="entry name" value="AUXIN EFFLUX CARRIER FAMILY PROTEIN"/>
    <property type="match status" value="1"/>
</dbReference>
<evidence type="ECO:0000256" key="5">
    <source>
        <dbReference type="ARBA" id="ARBA00022692"/>
    </source>
</evidence>
<keyword evidence="10" id="KW-1185">Reference proteome</keyword>
<feature type="transmembrane region" description="Helical" evidence="8">
    <location>
        <begin position="124"/>
        <end position="148"/>
    </location>
</feature>
<keyword evidence="7 8" id="KW-0472">Membrane</keyword>
<keyword evidence="5 8" id="KW-0812">Transmembrane</keyword>
<dbReference type="InterPro" id="IPR004776">
    <property type="entry name" value="Mem_transp_PIN-like"/>
</dbReference>
<evidence type="ECO:0000256" key="2">
    <source>
        <dbReference type="ARBA" id="ARBA00010145"/>
    </source>
</evidence>
<dbReference type="Pfam" id="PF03547">
    <property type="entry name" value="Mem_trans"/>
    <property type="match status" value="1"/>
</dbReference>
<dbReference type="RefSeq" id="WP_290282928.1">
    <property type="nucleotide sequence ID" value="NZ_JAUFQI010000001.1"/>
</dbReference>
<evidence type="ECO:0000313" key="9">
    <source>
        <dbReference type="EMBL" id="MFC3700068.1"/>
    </source>
</evidence>
<evidence type="ECO:0000256" key="3">
    <source>
        <dbReference type="ARBA" id="ARBA00022448"/>
    </source>
</evidence>
<protein>
    <submittedName>
        <fullName evidence="9">AEC family transporter</fullName>
    </submittedName>
</protein>
<evidence type="ECO:0000256" key="1">
    <source>
        <dbReference type="ARBA" id="ARBA00004651"/>
    </source>
</evidence>
<dbReference type="Proteomes" id="UP001595710">
    <property type="component" value="Unassembled WGS sequence"/>
</dbReference>
<name>A0ABV7WNN6_9GAMM</name>
<sequence>MIHFVNALIPILVLIALGYLLNKAKFLSAQTWAGIEKLTYFVMFPALLINTLASQQIDGAPWPTMLLIIFLVLTITSATLIALHLLPNNDSPAEFTSIFQGGVRFNTYIALSISGAYFGAEGLALASIGAGFMIPMINFLCVGVFVFYGKKEARSAKVFIKQLVMNPLIIGCAIGALLSITGIGLPGVTLQITEIIGRAALPLGLLAVGAALRPELVKGHFSAIVKSSVVQFLFKPVLILVLCFAFGLEGVAAGVLLIAFISPTASSAYILARQLGGDLESMASIITLQTLIAFLVMPLWAWYWFM</sequence>
<comment type="subcellular location">
    <subcellularLocation>
        <location evidence="1">Cell membrane</location>
        <topology evidence="1">Multi-pass membrane protein</topology>
    </subcellularLocation>
</comment>
<evidence type="ECO:0000256" key="6">
    <source>
        <dbReference type="ARBA" id="ARBA00022989"/>
    </source>
</evidence>
<comment type="caution">
    <text evidence="9">The sequence shown here is derived from an EMBL/GenBank/DDBJ whole genome shotgun (WGS) entry which is preliminary data.</text>
</comment>
<feature type="transmembrane region" description="Helical" evidence="8">
    <location>
        <begin position="65"/>
        <end position="86"/>
    </location>
</feature>
<accession>A0ABV7WNN6</accession>
<organism evidence="9 10">
    <name type="scientific">Reinekea marina</name>
    <dbReference type="NCBI Taxonomy" id="1310421"/>
    <lineage>
        <taxon>Bacteria</taxon>
        <taxon>Pseudomonadati</taxon>
        <taxon>Pseudomonadota</taxon>
        <taxon>Gammaproteobacteria</taxon>
        <taxon>Oceanospirillales</taxon>
        <taxon>Saccharospirillaceae</taxon>
        <taxon>Reinekea</taxon>
    </lineage>
</organism>
<keyword evidence="3" id="KW-0813">Transport</keyword>
<dbReference type="PANTHER" id="PTHR36838">
    <property type="entry name" value="AUXIN EFFLUX CARRIER FAMILY PROTEIN"/>
    <property type="match status" value="1"/>
</dbReference>
<dbReference type="InterPro" id="IPR038770">
    <property type="entry name" value="Na+/solute_symporter_sf"/>
</dbReference>
<proteinExistence type="inferred from homology"/>
<evidence type="ECO:0000256" key="7">
    <source>
        <dbReference type="ARBA" id="ARBA00023136"/>
    </source>
</evidence>
<keyword evidence="6 8" id="KW-1133">Transmembrane helix</keyword>
<feature type="transmembrane region" description="Helical" evidence="8">
    <location>
        <begin position="34"/>
        <end position="53"/>
    </location>
</feature>
<keyword evidence="4" id="KW-1003">Cell membrane</keyword>
<gene>
    <name evidence="9" type="ORF">ACFOND_00335</name>
</gene>
<evidence type="ECO:0000313" key="10">
    <source>
        <dbReference type="Proteomes" id="UP001595710"/>
    </source>
</evidence>
<evidence type="ECO:0000256" key="8">
    <source>
        <dbReference type="SAM" id="Phobius"/>
    </source>
</evidence>
<feature type="transmembrane region" description="Helical" evidence="8">
    <location>
        <begin position="6"/>
        <end position="22"/>
    </location>
</feature>
<feature type="transmembrane region" description="Helical" evidence="8">
    <location>
        <begin position="168"/>
        <end position="189"/>
    </location>
</feature>
<evidence type="ECO:0000256" key="4">
    <source>
        <dbReference type="ARBA" id="ARBA00022475"/>
    </source>
</evidence>
<comment type="similarity">
    <text evidence="2">Belongs to the auxin efflux carrier (TC 2.A.69) family.</text>
</comment>
<feature type="transmembrane region" description="Helical" evidence="8">
    <location>
        <begin position="233"/>
        <end position="261"/>
    </location>
</feature>
<reference evidence="10" key="1">
    <citation type="journal article" date="2019" name="Int. J. Syst. Evol. Microbiol.">
        <title>The Global Catalogue of Microorganisms (GCM) 10K type strain sequencing project: providing services to taxonomists for standard genome sequencing and annotation.</title>
        <authorList>
            <consortium name="The Broad Institute Genomics Platform"/>
            <consortium name="The Broad Institute Genome Sequencing Center for Infectious Disease"/>
            <person name="Wu L."/>
            <person name="Ma J."/>
        </authorList>
    </citation>
    <scope>NUCLEOTIDE SEQUENCE [LARGE SCALE GENOMIC DNA]</scope>
    <source>
        <strain evidence="10">CECT 8288</strain>
    </source>
</reference>
<dbReference type="EMBL" id="JBHRYN010000002">
    <property type="protein sequence ID" value="MFC3700068.1"/>
    <property type="molecule type" value="Genomic_DNA"/>
</dbReference>